<sequence>MDDDEAYDAVVLAGGAARRLGGDTDKPALEVGGRSLLDRVLDGCAGARTVVVVGPERATAGRAAGLPRVSRVREEPPGGGPVAAVAAGLPRVTAGVVLLLAADLPFFTTDTAEALVAELRRDRDVDAAVLVDEDGREQPLAAAYRSAPLGAALAALLAEHGGDPAGLPLRRLVGALRTTRVPDTSGAALDCDTWPDVERARAEAAARAVDRPCPRPDRDG</sequence>
<evidence type="ECO:0000259" key="8">
    <source>
        <dbReference type="Pfam" id="PF12804"/>
    </source>
</evidence>
<evidence type="ECO:0000313" key="10">
    <source>
        <dbReference type="Proteomes" id="UP001592531"/>
    </source>
</evidence>
<evidence type="ECO:0000256" key="1">
    <source>
        <dbReference type="ARBA" id="ARBA00022490"/>
    </source>
</evidence>
<dbReference type="PANTHER" id="PTHR19136:SF81">
    <property type="entry name" value="MOLYBDENUM COFACTOR GUANYLYLTRANSFERASE"/>
    <property type="match status" value="1"/>
</dbReference>
<evidence type="ECO:0000256" key="5">
    <source>
        <dbReference type="ARBA" id="ARBA00022842"/>
    </source>
</evidence>
<keyword evidence="9" id="KW-0548">Nucleotidyltransferase</keyword>
<feature type="domain" description="MobA-like NTP transferase" evidence="8">
    <location>
        <begin position="9"/>
        <end position="162"/>
    </location>
</feature>
<proteinExistence type="predicted"/>
<keyword evidence="1" id="KW-0963">Cytoplasm</keyword>
<dbReference type="PANTHER" id="PTHR19136">
    <property type="entry name" value="MOLYBDENUM COFACTOR GUANYLYLTRANSFERASE"/>
    <property type="match status" value="1"/>
</dbReference>
<comment type="caution">
    <text evidence="9">The sequence shown here is derived from an EMBL/GenBank/DDBJ whole genome shotgun (WGS) entry which is preliminary data.</text>
</comment>
<dbReference type="InterPro" id="IPR025877">
    <property type="entry name" value="MobA-like_NTP_Trfase"/>
</dbReference>
<dbReference type="RefSeq" id="WP_380535948.1">
    <property type="nucleotide sequence ID" value="NZ_JBHFAB010000008.1"/>
</dbReference>
<keyword evidence="5" id="KW-0460">Magnesium</keyword>
<dbReference type="Proteomes" id="UP001592531">
    <property type="component" value="Unassembled WGS sequence"/>
</dbReference>
<keyword evidence="6" id="KW-0342">GTP-binding</keyword>
<evidence type="ECO:0000256" key="2">
    <source>
        <dbReference type="ARBA" id="ARBA00022679"/>
    </source>
</evidence>
<dbReference type="GO" id="GO:0016779">
    <property type="term" value="F:nucleotidyltransferase activity"/>
    <property type="evidence" value="ECO:0007669"/>
    <property type="project" value="UniProtKB-KW"/>
</dbReference>
<reference evidence="9 10" key="1">
    <citation type="submission" date="2024-09" db="EMBL/GenBank/DDBJ databases">
        <authorList>
            <person name="Lee S.D."/>
        </authorList>
    </citation>
    <scope>NUCLEOTIDE SEQUENCE [LARGE SCALE GENOMIC DNA]</scope>
    <source>
        <strain evidence="9 10">N8-3</strain>
    </source>
</reference>
<dbReference type="Gene3D" id="3.90.550.10">
    <property type="entry name" value="Spore Coat Polysaccharide Biosynthesis Protein SpsA, Chain A"/>
    <property type="match status" value="1"/>
</dbReference>
<dbReference type="Pfam" id="PF12804">
    <property type="entry name" value="NTP_transf_3"/>
    <property type="match status" value="1"/>
</dbReference>
<evidence type="ECO:0000313" key="9">
    <source>
        <dbReference type="EMBL" id="MFC1417657.1"/>
    </source>
</evidence>
<evidence type="ECO:0000256" key="7">
    <source>
        <dbReference type="ARBA" id="ARBA00023150"/>
    </source>
</evidence>
<evidence type="ECO:0000256" key="4">
    <source>
        <dbReference type="ARBA" id="ARBA00022741"/>
    </source>
</evidence>
<dbReference type="InterPro" id="IPR029044">
    <property type="entry name" value="Nucleotide-diphossugar_trans"/>
</dbReference>
<keyword evidence="2" id="KW-0808">Transferase</keyword>
<dbReference type="EMBL" id="JBHFAB010000008">
    <property type="protein sequence ID" value="MFC1417657.1"/>
    <property type="molecule type" value="Genomic_DNA"/>
</dbReference>
<evidence type="ECO:0000256" key="3">
    <source>
        <dbReference type="ARBA" id="ARBA00022723"/>
    </source>
</evidence>
<dbReference type="CDD" id="cd02503">
    <property type="entry name" value="MobA"/>
    <property type="match status" value="1"/>
</dbReference>
<keyword evidence="3" id="KW-0479">Metal-binding</keyword>
<dbReference type="InterPro" id="IPR013482">
    <property type="entry name" value="Molybde_CF_guanTrfase"/>
</dbReference>
<gene>
    <name evidence="9" type="ORF">ACEZDE_13505</name>
</gene>
<organism evidence="9 10">
    <name type="scientific">Streptacidiphilus cavernicola</name>
    <dbReference type="NCBI Taxonomy" id="3342716"/>
    <lineage>
        <taxon>Bacteria</taxon>
        <taxon>Bacillati</taxon>
        <taxon>Actinomycetota</taxon>
        <taxon>Actinomycetes</taxon>
        <taxon>Kitasatosporales</taxon>
        <taxon>Streptomycetaceae</taxon>
        <taxon>Streptacidiphilus</taxon>
    </lineage>
</organism>
<accession>A0ABV6VV63</accession>
<protein>
    <submittedName>
        <fullName evidence="9">Molybdenum cofactor guanylyltransferase</fullName>
    </submittedName>
</protein>
<name>A0ABV6VV63_9ACTN</name>
<keyword evidence="4" id="KW-0547">Nucleotide-binding</keyword>
<keyword evidence="10" id="KW-1185">Reference proteome</keyword>
<evidence type="ECO:0000256" key="6">
    <source>
        <dbReference type="ARBA" id="ARBA00023134"/>
    </source>
</evidence>
<keyword evidence="7" id="KW-0501">Molybdenum cofactor biosynthesis</keyword>
<dbReference type="SUPFAM" id="SSF53448">
    <property type="entry name" value="Nucleotide-diphospho-sugar transferases"/>
    <property type="match status" value="1"/>
</dbReference>